<dbReference type="SUPFAM" id="SSF53613">
    <property type="entry name" value="Ribokinase-like"/>
    <property type="match status" value="1"/>
</dbReference>
<sequence length="315" mass="34643">MDVVTIGETMVLFTPQSQGQMRYATNFNRKFAGAETNVAIGLAKLGHKAGWISRVGNDEFGKAMVSFVKGEGVDVSQVQYDREAPTGLFFKEIRTMQQFRIQYYRNGSAASRMSKEDINENYLKQAKILYISGITPALSESCYEMIVYAAKLAKKHGLTVVFDPNVRRNLWSEEKARKVLLELVSYSDIVLPSVEEGEFLFGTKEPEEIGSEVLKRGASMAVIKVGSRGAWYVTKDKQELVPTVQVSEVKDPVGAGDGFCAGFLSGLLDGLSVRESVARGNLVGSIVVQVDGDVEGLPDREELGLYTSAAEDIRR</sequence>
<dbReference type="GO" id="GO:0008865">
    <property type="term" value="F:fructokinase activity"/>
    <property type="evidence" value="ECO:0007669"/>
    <property type="project" value="UniProtKB-ARBA"/>
</dbReference>
<dbReference type="InterPro" id="IPR029056">
    <property type="entry name" value="Ribokinase-like"/>
</dbReference>
<feature type="domain" description="Carbohydrate kinase PfkB" evidence="7">
    <location>
        <begin position="2"/>
        <end position="299"/>
    </location>
</feature>
<comment type="similarity">
    <text evidence="1 6">Belongs to the carbohydrate kinase PfkB family.</text>
</comment>
<dbReference type="GO" id="GO:0006000">
    <property type="term" value="P:fructose metabolic process"/>
    <property type="evidence" value="ECO:0007669"/>
    <property type="project" value="UniProtKB-ARBA"/>
</dbReference>
<reference evidence="8" key="2">
    <citation type="submission" date="2020-09" db="EMBL/GenBank/DDBJ databases">
        <authorList>
            <person name="Sun Q."/>
            <person name="Zhou Y."/>
        </authorList>
    </citation>
    <scope>NUCLEOTIDE SEQUENCE</scope>
    <source>
        <strain evidence="8">CGMCC 1.12360</strain>
    </source>
</reference>
<evidence type="ECO:0000256" key="4">
    <source>
        <dbReference type="ARBA" id="ARBA00022777"/>
    </source>
</evidence>
<dbReference type="InterPro" id="IPR050306">
    <property type="entry name" value="PfkB_Carbo_kinase"/>
</dbReference>
<evidence type="ECO:0000256" key="3">
    <source>
        <dbReference type="ARBA" id="ARBA00022741"/>
    </source>
</evidence>
<organism evidence="8 9">
    <name type="scientific">Compostibacillus humi</name>
    <dbReference type="NCBI Taxonomy" id="1245525"/>
    <lineage>
        <taxon>Bacteria</taxon>
        <taxon>Bacillati</taxon>
        <taxon>Bacillota</taxon>
        <taxon>Bacilli</taxon>
        <taxon>Bacillales</taxon>
        <taxon>Bacillaceae</taxon>
        <taxon>Compostibacillus</taxon>
    </lineage>
</organism>
<evidence type="ECO:0000256" key="6">
    <source>
        <dbReference type="RuleBase" id="RU003704"/>
    </source>
</evidence>
<dbReference type="CDD" id="cd01166">
    <property type="entry name" value="KdgK"/>
    <property type="match status" value="1"/>
</dbReference>
<evidence type="ECO:0000259" key="7">
    <source>
        <dbReference type="Pfam" id="PF00294"/>
    </source>
</evidence>
<dbReference type="EMBL" id="BMEV01000001">
    <property type="protein sequence ID" value="GGH68075.1"/>
    <property type="molecule type" value="Genomic_DNA"/>
</dbReference>
<dbReference type="PROSITE" id="PS00584">
    <property type="entry name" value="PFKB_KINASES_2"/>
    <property type="match status" value="1"/>
</dbReference>
<dbReference type="PANTHER" id="PTHR43085:SF1">
    <property type="entry name" value="PSEUDOURIDINE KINASE-RELATED"/>
    <property type="match status" value="1"/>
</dbReference>
<dbReference type="Pfam" id="PF00294">
    <property type="entry name" value="PfkB"/>
    <property type="match status" value="1"/>
</dbReference>
<evidence type="ECO:0000313" key="8">
    <source>
        <dbReference type="EMBL" id="GGH68075.1"/>
    </source>
</evidence>
<keyword evidence="2 6" id="KW-0808">Transferase</keyword>
<protein>
    <submittedName>
        <fullName evidence="8">2-dehydro-3-deoxygluconokinase</fullName>
    </submittedName>
</protein>
<dbReference type="InterPro" id="IPR011611">
    <property type="entry name" value="PfkB_dom"/>
</dbReference>
<reference evidence="8" key="1">
    <citation type="journal article" date="2014" name="Int. J. Syst. Evol. Microbiol.">
        <title>Complete genome sequence of Corynebacterium casei LMG S-19264T (=DSM 44701T), isolated from a smear-ripened cheese.</title>
        <authorList>
            <consortium name="US DOE Joint Genome Institute (JGI-PGF)"/>
            <person name="Walter F."/>
            <person name="Albersmeier A."/>
            <person name="Kalinowski J."/>
            <person name="Ruckert C."/>
        </authorList>
    </citation>
    <scope>NUCLEOTIDE SEQUENCE</scope>
    <source>
        <strain evidence="8">CGMCC 1.12360</strain>
    </source>
</reference>
<dbReference type="AlphaFoldDB" id="A0A8J3EIX3"/>
<accession>A0A8J3EIX3</accession>
<evidence type="ECO:0000256" key="1">
    <source>
        <dbReference type="ARBA" id="ARBA00010688"/>
    </source>
</evidence>
<gene>
    <name evidence="8" type="ORF">GCM10010978_00690</name>
</gene>
<dbReference type="Gene3D" id="3.40.1190.20">
    <property type="match status" value="1"/>
</dbReference>
<keyword evidence="5" id="KW-0067">ATP-binding</keyword>
<keyword evidence="3" id="KW-0547">Nucleotide-binding</keyword>
<dbReference type="GO" id="GO:0005524">
    <property type="term" value="F:ATP binding"/>
    <property type="evidence" value="ECO:0007669"/>
    <property type="project" value="UniProtKB-KW"/>
</dbReference>
<name>A0A8J3EIX3_9BACI</name>
<dbReference type="InterPro" id="IPR002173">
    <property type="entry name" value="Carboh/pur_kinase_PfkB_CS"/>
</dbReference>
<dbReference type="InterPro" id="IPR002139">
    <property type="entry name" value="Ribo/fructo_kinase"/>
</dbReference>
<dbReference type="RefSeq" id="WP_188390368.1">
    <property type="nucleotide sequence ID" value="NZ_BMEV01000001.1"/>
</dbReference>
<keyword evidence="9" id="KW-1185">Reference proteome</keyword>
<proteinExistence type="inferred from homology"/>
<evidence type="ECO:0000313" key="9">
    <source>
        <dbReference type="Proteomes" id="UP000602050"/>
    </source>
</evidence>
<evidence type="ECO:0000256" key="5">
    <source>
        <dbReference type="ARBA" id="ARBA00022840"/>
    </source>
</evidence>
<comment type="caution">
    <text evidence="8">The sequence shown here is derived from an EMBL/GenBank/DDBJ whole genome shotgun (WGS) entry which is preliminary data.</text>
</comment>
<evidence type="ECO:0000256" key="2">
    <source>
        <dbReference type="ARBA" id="ARBA00022679"/>
    </source>
</evidence>
<dbReference type="Proteomes" id="UP000602050">
    <property type="component" value="Unassembled WGS sequence"/>
</dbReference>
<dbReference type="PRINTS" id="PR00990">
    <property type="entry name" value="RIBOKINASE"/>
</dbReference>
<keyword evidence="4 6" id="KW-0418">Kinase</keyword>
<dbReference type="PANTHER" id="PTHR43085">
    <property type="entry name" value="HEXOKINASE FAMILY MEMBER"/>
    <property type="match status" value="1"/>
</dbReference>